<dbReference type="Pfam" id="PF01936">
    <property type="entry name" value="NYN"/>
    <property type="match status" value="1"/>
</dbReference>
<sequence length="167" mass="19548">MRDTHNNYAFIDSQNVNLAIRAQGWKLDWKRFRVYLHEKYGVTKAFLFIGYIEGNNELYVALQDAGFLCIFKPTLTYKDGTTKGNCDAELVLQAMIEFQDYDKAVIVTGDGDFYCLVKYLLERGKLERVLIPNLFKYSALLKRFGKKRLSFMNELRNKLEYGKKRTP</sequence>
<dbReference type="PANTHER" id="PTHR35458">
    <property type="entry name" value="SLR0755 PROTEIN"/>
    <property type="match status" value="1"/>
</dbReference>
<proteinExistence type="predicted"/>
<evidence type="ECO:0000313" key="3">
    <source>
        <dbReference type="Proteomes" id="UP000177652"/>
    </source>
</evidence>
<dbReference type="EMBL" id="MFLK01000004">
    <property type="protein sequence ID" value="OGG66517.1"/>
    <property type="molecule type" value="Genomic_DNA"/>
</dbReference>
<dbReference type="Proteomes" id="UP000177652">
    <property type="component" value="Unassembled WGS sequence"/>
</dbReference>
<dbReference type="GO" id="GO:0004540">
    <property type="term" value="F:RNA nuclease activity"/>
    <property type="evidence" value="ECO:0007669"/>
    <property type="project" value="InterPro"/>
</dbReference>
<dbReference type="Gene3D" id="3.40.50.1010">
    <property type="entry name" value="5'-nuclease"/>
    <property type="match status" value="1"/>
</dbReference>
<dbReference type="InterPro" id="IPR047140">
    <property type="entry name" value="LabA"/>
</dbReference>
<organism evidence="2 3">
    <name type="scientific">Candidatus Kaiserbacteria bacterium RIFCSPHIGHO2_02_FULL_55_20</name>
    <dbReference type="NCBI Taxonomy" id="1798497"/>
    <lineage>
        <taxon>Bacteria</taxon>
        <taxon>Candidatus Kaiseribacteriota</taxon>
    </lineage>
</organism>
<protein>
    <recommendedName>
        <fullName evidence="1">NYN domain-containing protein</fullName>
    </recommendedName>
</protein>
<dbReference type="STRING" id="1798497.A3D71_00510"/>
<dbReference type="AlphaFoldDB" id="A0A1F6DYW1"/>
<comment type="caution">
    <text evidence="2">The sequence shown here is derived from an EMBL/GenBank/DDBJ whole genome shotgun (WGS) entry which is preliminary data.</text>
</comment>
<accession>A0A1F6DYW1</accession>
<name>A0A1F6DYW1_9BACT</name>
<dbReference type="InterPro" id="IPR021139">
    <property type="entry name" value="NYN"/>
</dbReference>
<feature type="domain" description="NYN" evidence="1">
    <location>
        <begin position="10"/>
        <end position="125"/>
    </location>
</feature>
<reference evidence="2 3" key="1">
    <citation type="journal article" date="2016" name="Nat. Commun.">
        <title>Thousands of microbial genomes shed light on interconnected biogeochemical processes in an aquifer system.</title>
        <authorList>
            <person name="Anantharaman K."/>
            <person name="Brown C.T."/>
            <person name="Hug L.A."/>
            <person name="Sharon I."/>
            <person name="Castelle C.J."/>
            <person name="Probst A.J."/>
            <person name="Thomas B.C."/>
            <person name="Singh A."/>
            <person name="Wilkins M.J."/>
            <person name="Karaoz U."/>
            <person name="Brodie E.L."/>
            <person name="Williams K.H."/>
            <person name="Hubbard S.S."/>
            <person name="Banfield J.F."/>
        </authorList>
    </citation>
    <scope>NUCLEOTIDE SEQUENCE [LARGE SCALE GENOMIC DNA]</scope>
</reference>
<evidence type="ECO:0000313" key="2">
    <source>
        <dbReference type="EMBL" id="OGG66517.1"/>
    </source>
</evidence>
<evidence type="ECO:0000259" key="1">
    <source>
        <dbReference type="Pfam" id="PF01936"/>
    </source>
</evidence>
<gene>
    <name evidence="2" type="ORF">A3D71_00510</name>
</gene>
<dbReference type="PANTHER" id="PTHR35458:SF2">
    <property type="entry name" value="SLR0755 PROTEIN"/>
    <property type="match status" value="1"/>
</dbReference>